<dbReference type="AlphaFoldDB" id="A0AAV3AGT8"/>
<dbReference type="InterPro" id="IPR027417">
    <property type="entry name" value="P-loop_NTPase"/>
</dbReference>
<protein>
    <recommendedName>
        <fullName evidence="4">Thymidylate kinase-like domain-containing protein</fullName>
    </recommendedName>
</protein>
<feature type="domain" description="Thymidylate kinase-like" evidence="4">
    <location>
        <begin position="228"/>
        <end position="372"/>
    </location>
</feature>
<dbReference type="SUPFAM" id="SSF52540">
    <property type="entry name" value="P-loop containing nucleoside triphosphate hydrolases"/>
    <property type="match status" value="1"/>
</dbReference>
<dbReference type="Proteomes" id="UP001181693">
    <property type="component" value="Unassembled WGS sequence"/>
</dbReference>
<dbReference type="Pfam" id="PF02223">
    <property type="entry name" value="Thymidylate_kin"/>
    <property type="match status" value="1"/>
</dbReference>
<dbReference type="EMBL" id="DYDO01000004">
    <property type="protein sequence ID" value="DBA25797.1"/>
    <property type="molecule type" value="Genomic_DNA"/>
</dbReference>
<accession>A0AAV3AGT8</accession>
<reference evidence="5" key="1">
    <citation type="thesis" date="2020" institute="ProQuest LLC" country="789 East Eisenhower Parkway, Ann Arbor, MI, USA">
        <title>Comparative Genomics and Chromosome Evolution.</title>
        <authorList>
            <person name="Mudd A.B."/>
        </authorList>
    </citation>
    <scope>NUCLEOTIDE SEQUENCE</scope>
    <source>
        <strain evidence="5">1538</strain>
        <tissue evidence="5">Blood</tissue>
    </source>
</reference>
<dbReference type="GO" id="GO:0006235">
    <property type="term" value="P:dTTP biosynthetic process"/>
    <property type="evidence" value="ECO:0007669"/>
    <property type="project" value="TreeGrafter"/>
</dbReference>
<dbReference type="GO" id="GO:0006227">
    <property type="term" value="P:dUDP biosynthetic process"/>
    <property type="evidence" value="ECO:0007669"/>
    <property type="project" value="TreeGrafter"/>
</dbReference>
<dbReference type="InterPro" id="IPR039430">
    <property type="entry name" value="Thymidylate_kin-like_dom"/>
</dbReference>
<evidence type="ECO:0000256" key="2">
    <source>
        <dbReference type="ARBA" id="ARBA00022741"/>
    </source>
</evidence>
<evidence type="ECO:0000313" key="6">
    <source>
        <dbReference type="Proteomes" id="UP001181693"/>
    </source>
</evidence>
<dbReference type="GO" id="GO:0005739">
    <property type="term" value="C:mitochondrion"/>
    <property type="evidence" value="ECO:0007669"/>
    <property type="project" value="TreeGrafter"/>
</dbReference>
<name>A0AAV3AGT8_PYXAD</name>
<dbReference type="GO" id="GO:0005524">
    <property type="term" value="F:ATP binding"/>
    <property type="evidence" value="ECO:0007669"/>
    <property type="project" value="UniProtKB-KW"/>
</dbReference>
<dbReference type="GO" id="GO:0004550">
    <property type="term" value="F:nucleoside diphosphate kinase activity"/>
    <property type="evidence" value="ECO:0007669"/>
    <property type="project" value="TreeGrafter"/>
</dbReference>
<evidence type="ECO:0000256" key="1">
    <source>
        <dbReference type="ARBA" id="ARBA00009776"/>
    </source>
</evidence>
<keyword evidence="6" id="KW-1185">Reference proteome</keyword>
<organism evidence="5 6">
    <name type="scientific">Pyxicephalus adspersus</name>
    <name type="common">African bullfrog</name>
    <dbReference type="NCBI Taxonomy" id="30357"/>
    <lineage>
        <taxon>Eukaryota</taxon>
        <taxon>Metazoa</taxon>
        <taxon>Chordata</taxon>
        <taxon>Craniata</taxon>
        <taxon>Vertebrata</taxon>
        <taxon>Euteleostomi</taxon>
        <taxon>Amphibia</taxon>
        <taxon>Batrachia</taxon>
        <taxon>Anura</taxon>
        <taxon>Neobatrachia</taxon>
        <taxon>Ranoidea</taxon>
        <taxon>Pyxicephalidae</taxon>
        <taxon>Pyxicephalinae</taxon>
        <taxon>Pyxicephalus</taxon>
    </lineage>
</organism>
<evidence type="ECO:0000313" key="5">
    <source>
        <dbReference type="EMBL" id="DBA25797.1"/>
    </source>
</evidence>
<keyword evidence="3" id="KW-0067">ATP-binding</keyword>
<dbReference type="GO" id="GO:0004798">
    <property type="term" value="F:dTMP kinase activity"/>
    <property type="evidence" value="ECO:0007669"/>
    <property type="project" value="TreeGrafter"/>
</dbReference>
<comment type="similarity">
    <text evidence="1">Belongs to the thymidylate kinase family.</text>
</comment>
<dbReference type="PANTHER" id="PTHR10344">
    <property type="entry name" value="THYMIDYLATE KINASE"/>
    <property type="match status" value="1"/>
</dbReference>
<dbReference type="Gene3D" id="3.40.50.300">
    <property type="entry name" value="P-loop containing nucleotide triphosphate hydrolases"/>
    <property type="match status" value="1"/>
</dbReference>
<proteinExistence type="inferred from homology"/>
<dbReference type="PANTHER" id="PTHR10344:SF4">
    <property type="entry name" value="UMP-CMP KINASE 2, MITOCHONDRIAL"/>
    <property type="match status" value="1"/>
</dbReference>
<sequence>MCRRFAKGCRSFHTVCFNLYTHISSASRSSRSMANVVESRIFAVESANNSPYDQPFYFSSKDKANLVSSGTSNVWSFLAQGGYAHSLCVTTSHRVQAARLHKSLGKKLTEILPGIPIVKLLSYIPGNLHGSLQRGFLILDPQRHPDLQNTLHSLLRENQQNIQLCTYTKEKSRVWQSQWEVNGQSKEMDRSEVVTVNGPKPSPFVEILRGSAVYSSLQDVLSVLKEFGKTTLTESLKQHLNAALLRSPPDSISQWRKIFDEETSLIKRAYYALSNYVAAVDIAKASEVSPVIVDRFWHSTAAYAIATEIGGGIQNLPDHHHIIYHWPDDLLKPDLILFLTVSDEERIRRIRNRGLEETQEEKELEANNLFRQKCAPTSAIAPF</sequence>
<evidence type="ECO:0000259" key="4">
    <source>
        <dbReference type="Pfam" id="PF02223"/>
    </source>
</evidence>
<dbReference type="GO" id="GO:0006233">
    <property type="term" value="P:dTDP biosynthetic process"/>
    <property type="evidence" value="ECO:0007669"/>
    <property type="project" value="TreeGrafter"/>
</dbReference>
<evidence type="ECO:0000256" key="3">
    <source>
        <dbReference type="ARBA" id="ARBA00022840"/>
    </source>
</evidence>
<keyword evidence="2" id="KW-0547">Nucleotide-binding</keyword>
<gene>
    <name evidence="5" type="ORF">GDO54_010143</name>
</gene>
<comment type="caution">
    <text evidence="5">The sequence shown here is derived from an EMBL/GenBank/DDBJ whole genome shotgun (WGS) entry which is preliminary data.</text>
</comment>